<reference evidence="1" key="1">
    <citation type="journal article" date="2014" name="Int. J. Syst. Evol. Microbiol.">
        <title>Complete genome sequence of Corynebacterium casei LMG S-19264T (=DSM 44701T), isolated from a smear-ripened cheese.</title>
        <authorList>
            <consortium name="US DOE Joint Genome Institute (JGI-PGF)"/>
            <person name="Walter F."/>
            <person name="Albersmeier A."/>
            <person name="Kalinowski J."/>
            <person name="Ruckert C."/>
        </authorList>
    </citation>
    <scope>NUCLEOTIDE SEQUENCE</scope>
    <source>
        <strain evidence="1">CGMCC 1.6293</strain>
    </source>
</reference>
<keyword evidence="2" id="KW-1185">Reference proteome</keyword>
<organism evidence="1 2">
    <name type="scientific">Pseudooceanicola nanhaiensis</name>
    <dbReference type="NCBI Taxonomy" id="375761"/>
    <lineage>
        <taxon>Bacteria</taxon>
        <taxon>Pseudomonadati</taxon>
        <taxon>Pseudomonadota</taxon>
        <taxon>Alphaproteobacteria</taxon>
        <taxon>Rhodobacterales</taxon>
        <taxon>Paracoccaceae</taxon>
        <taxon>Pseudooceanicola</taxon>
    </lineage>
</organism>
<proteinExistence type="predicted"/>
<evidence type="ECO:0000313" key="2">
    <source>
        <dbReference type="Proteomes" id="UP000649829"/>
    </source>
</evidence>
<comment type="caution">
    <text evidence="1">The sequence shown here is derived from an EMBL/GenBank/DDBJ whole genome shotgun (WGS) entry which is preliminary data.</text>
</comment>
<gene>
    <name evidence="1" type="ORF">GCM10011534_02140</name>
</gene>
<dbReference type="Proteomes" id="UP000649829">
    <property type="component" value="Unassembled WGS sequence"/>
</dbReference>
<dbReference type="EMBL" id="BMLF01000001">
    <property type="protein sequence ID" value="GGL83803.1"/>
    <property type="molecule type" value="Genomic_DNA"/>
</dbReference>
<reference evidence="1" key="2">
    <citation type="submission" date="2020-09" db="EMBL/GenBank/DDBJ databases">
        <authorList>
            <person name="Sun Q."/>
            <person name="Zhou Y."/>
        </authorList>
    </citation>
    <scope>NUCLEOTIDE SEQUENCE</scope>
    <source>
        <strain evidence="1">CGMCC 1.6293</strain>
    </source>
</reference>
<sequence>MAMPRSITGVQADREAEILDMLKALSPKDLCDLARRLDRSTMTPAVLSWISAQRSVDLGTAMSLFMNAQPDSFNHLEKDAVPEPYRRLCAALDALCQRINCGYYLPDPQRPLDKVRDFVRWMGDQEADARSRRKGRWVFNPVTVAPMISDIRFDARRHKAKPARGERPGLFRKVFSSQSA</sequence>
<protein>
    <submittedName>
        <fullName evidence="1">Uncharacterized protein</fullName>
    </submittedName>
</protein>
<dbReference type="AlphaFoldDB" id="A0A917SJG7"/>
<accession>A0A917SJG7</accession>
<evidence type="ECO:0000313" key="1">
    <source>
        <dbReference type="EMBL" id="GGL83803.1"/>
    </source>
</evidence>
<name>A0A917SJG7_9RHOB</name>